<dbReference type="Proteomes" id="UP000078287">
    <property type="component" value="Unassembled WGS sequence"/>
</dbReference>
<dbReference type="NCBIfam" id="TIGR00641">
    <property type="entry name" value="acid_CoA_mut_N"/>
    <property type="match status" value="1"/>
</dbReference>
<dbReference type="SUPFAM" id="SSF51703">
    <property type="entry name" value="Cobalamin (vitamin B12)-dependent enzymes"/>
    <property type="match status" value="1"/>
</dbReference>
<dbReference type="GO" id="GO:0031419">
    <property type="term" value="F:cobalamin binding"/>
    <property type="evidence" value="ECO:0007669"/>
    <property type="project" value="InterPro"/>
</dbReference>
<organism evidence="3 4">
    <name type="scientific">Chloroflexus islandicus</name>
    <dbReference type="NCBI Taxonomy" id="1707952"/>
    <lineage>
        <taxon>Bacteria</taxon>
        <taxon>Bacillati</taxon>
        <taxon>Chloroflexota</taxon>
        <taxon>Chloroflexia</taxon>
        <taxon>Chloroflexales</taxon>
        <taxon>Chloroflexineae</taxon>
        <taxon>Chloroflexaceae</taxon>
        <taxon>Chloroflexus</taxon>
    </lineage>
</organism>
<protein>
    <submittedName>
        <fullName evidence="3">Methylmalonyl-CoA mutase</fullName>
    </submittedName>
</protein>
<dbReference type="AlphaFoldDB" id="A0A178M6L5"/>
<gene>
    <name evidence="3" type="ORF">A6A03_18005</name>
</gene>
<dbReference type="RefSeq" id="WP_066790001.1">
    <property type="nucleotide sequence ID" value="NZ_LWQS01000076.1"/>
</dbReference>
<keyword evidence="4" id="KW-1185">Reference proteome</keyword>
<dbReference type="PANTHER" id="PTHR48101:SF1">
    <property type="entry name" value="METHYLMALONYL-COA MUTASE, LARGE SUBUNIT"/>
    <property type="match status" value="1"/>
</dbReference>
<dbReference type="GO" id="GO:0004494">
    <property type="term" value="F:methylmalonyl-CoA mutase activity"/>
    <property type="evidence" value="ECO:0007669"/>
    <property type="project" value="InterPro"/>
</dbReference>
<proteinExistence type="predicted"/>
<dbReference type="OrthoDB" id="9762378at2"/>
<dbReference type="CDD" id="cd03680">
    <property type="entry name" value="MM_CoA_mutase_ICM_like"/>
    <property type="match status" value="1"/>
</dbReference>
<dbReference type="InterPro" id="IPR006098">
    <property type="entry name" value="MMCoA_mutase_a_cat"/>
</dbReference>
<dbReference type="PANTHER" id="PTHR48101">
    <property type="entry name" value="METHYLMALONYL-COA MUTASE, MITOCHONDRIAL-RELATED"/>
    <property type="match status" value="1"/>
</dbReference>
<evidence type="ECO:0000259" key="2">
    <source>
        <dbReference type="Pfam" id="PF01642"/>
    </source>
</evidence>
<dbReference type="Pfam" id="PF01642">
    <property type="entry name" value="MM_CoA_mutase"/>
    <property type="match status" value="1"/>
</dbReference>
<dbReference type="InterPro" id="IPR016176">
    <property type="entry name" value="Cbl-dep_enz_cat"/>
</dbReference>
<name>A0A178M6L5_9CHLR</name>
<dbReference type="STRING" id="1707952.A6A03_18005"/>
<evidence type="ECO:0000313" key="3">
    <source>
        <dbReference type="EMBL" id="OAN43688.1"/>
    </source>
</evidence>
<evidence type="ECO:0000313" key="4">
    <source>
        <dbReference type="Proteomes" id="UP000078287"/>
    </source>
</evidence>
<comment type="caution">
    <text evidence="3">The sequence shown here is derived from an EMBL/GenBank/DDBJ whole genome shotgun (WGS) entry which is preliminary data.</text>
</comment>
<keyword evidence="1" id="KW-0413">Isomerase</keyword>
<accession>A0A178M6L5</accession>
<reference evidence="3 4" key="1">
    <citation type="submission" date="2016-04" db="EMBL/GenBank/DDBJ databases">
        <title>Chloroflexus islandicus sp. nov., a thermophilic filamentous anoxygenic phototrophic bacterium from geyser Strokkur (Iceland).</title>
        <authorList>
            <person name="Gaisin V.A."/>
            <person name="Kalashnikov A.M."/>
            <person name="Sukhacheva M.V."/>
            <person name="Grouzdev D.S."/>
            <person name="Ivanov T.M."/>
            <person name="Kuznetsov B."/>
            <person name="Gorlenko V.M."/>
        </authorList>
    </citation>
    <scope>NUCLEOTIDE SEQUENCE [LARGE SCALE GENOMIC DNA]</scope>
    <source>
        <strain evidence="4">isl-2</strain>
    </source>
</reference>
<dbReference type="InterPro" id="IPR006099">
    <property type="entry name" value="MeMalonylCoA_mutase_a/b_cat"/>
</dbReference>
<sequence>MMSDIEQLSAAHQQWEQHCLWPALKRAPERTGPFMTTSSAPIERLYTPLDLARDGMTPTEHFLHNVSYPGQYPFTRGIHPTGYRGKLWTMRMFAGFGSAEETNARFKFLLEQGQTGLSIAFDMPTLYGRDTDHPLVEGEFGKCGVAVSSLADMEILLDGLPLDQVSTSMTINSPAAMIWAMYLVVAEKRGIPWHQLRGTIQNDILKEYIAQNEYIFPPEPSMRLVVDTIEFAARHVPQWNPISVSGYHIREAGSTAVQELAFTLADGFAYVEAALERGLDIDEFAPRISFFFNAHNDFFEEIAKYRAARRIWARAMRERYGAKNERSWWLRFHTQTAGCSLTAQQPEINIVRTAIQALAAVLGGTQSLHTNSMDEALALPSEKAVTIALRTQQIIAYESGVANTVDPLGGSYFVEALTDRMEREAQAIFDAINAQGGVIAAIRNGYFHREIADAAYRYQQEIDRGERIIVGVNAFQDDEPLEIPILQMDPEGEKRHLERLNRVRRERDQELVSRRLAELRAAAQGNENMMPAILNCVRAYCTLGEMCDVLREVFGVYQQDTVIV</sequence>
<dbReference type="Gene3D" id="3.20.20.240">
    <property type="entry name" value="Methylmalonyl-CoA mutase"/>
    <property type="match status" value="1"/>
</dbReference>
<evidence type="ECO:0000256" key="1">
    <source>
        <dbReference type="ARBA" id="ARBA00023235"/>
    </source>
</evidence>
<feature type="domain" description="Methylmalonyl-CoA mutase alpha/beta chain catalytic" evidence="2">
    <location>
        <begin position="36"/>
        <end position="555"/>
    </location>
</feature>
<dbReference type="EMBL" id="LWQS01000076">
    <property type="protein sequence ID" value="OAN43688.1"/>
    <property type="molecule type" value="Genomic_DNA"/>
</dbReference>